<dbReference type="Gene3D" id="1.20.58.1520">
    <property type="match status" value="1"/>
</dbReference>
<organism evidence="1 2">
    <name type="scientific">Parascaris equorum</name>
    <name type="common">Equine roundworm</name>
    <dbReference type="NCBI Taxonomy" id="6256"/>
    <lineage>
        <taxon>Eukaryota</taxon>
        <taxon>Metazoa</taxon>
        <taxon>Ecdysozoa</taxon>
        <taxon>Nematoda</taxon>
        <taxon>Chromadorea</taxon>
        <taxon>Rhabditida</taxon>
        <taxon>Spirurina</taxon>
        <taxon>Ascaridomorpha</taxon>
        <taxon>Ascaridoidea</taxon>
        <taxon>Ascarididae</taxon>
        <taxon>Parascaris</taxon>
    </lineage>
</organism>
<evidence type="ECO:0000313" key="2">
    <source>
        <dbReference type="WBParaSite" id="PEQ_0000399801-mRNA-1"/>
    </source>
</evidence>
<dbReference type="Proteomes" id="UP000887564">
    <property type="component" value="Unplaced"/>
</dbReference>
<dbReference type="AlphaFoldDB" id="A0A914RBY4"/>
<dbReference type="WBParaSite" id="PEQ_0000399801-mRNA-1">
    <property type="protein sequence ID" value="PEQ_0000399801-mRNA-1"/>
    <property type="gene ID" value="PEQ_0000399801"/>
</dbReference>
<protein>
    <submittedName>
        <fullName evidence="2">Uncharacterized protein</fullName>
    </submittedName>
</protein>
<keyword evidence="1" id="KW-1185">Reference proteome</keyword>
<sequence length="203" mass="23291">MNGNPASYIPDYNGVLRLGSLRKQLVHAEAFPYYQRQKYIATHLPIVLKELKAEVEKYNAKREPHEAILIDGQTPCEHVEWIMEEYRAQKELDRMRKKQATCGGLNQVKITPKKRNADGIRAILHEFSIAMGANFYCMFTHLSESSVQLIVVQFSYTALMRVGQESMAWGIVAQRFWKGYNIPIVVFLKHFLVALLETTDVSG</sequence>
<evidence type="ECO:0000313" key="1">
    <source>
        <dbReference type="Proteomes" id="UP000887564"/>
    </source>
</evidence>
<reference evidence="2" key="1">
    <citation type="submission" date="2022-11" db="UniProtKB">
        <authorList>
            <consortium name="WormBaseParasite"/>
        </authorList>
    </citation>
    <scope>IDENTIFICATION</scope>
</reference>
<proteinExistence type="predicted"/>
<name>A0A914RBY4_PAREQ</name>
<accession>A0A914RBY4</accession>